<sequence>MSDYPAAFEKKEIEAAFFVAPHAKVFLAKYSCKGFIKVGNIFRLGGFGFVFPKGSSLVADISEALLNVIESGETEQLEKNMLNEIESESKANCSSLESNKGKNNSSIGLQPFLALFSICSFFAILALSYHMICC</sequence>
<dbReference type="InterPro" id="IPR015683">
    <property type="entry name" value="Ionotropic_Glu_rcpt"/>
</dbReference>
<dbReference type="Proteomes" id="UP000265566">
    <property type="component" value="Chromosome 5"/>
</dbReference>
<name>A0A396HU13_MEDTR</name>
<accession>A0A396HU13</accession>
<dbReference type="SUPFAM" id="SSF53850">
    <property type="entry name" value="Periplasmic binding protein-like II"/>
    <property type="match status" value="1"/>
</dbReference>
<keyword evidence="1" id="KW-0472">Membrane</keyword>
<feature type="transmembrane region" description="Helical" evidence="1">
    <location>
        <begin position="112"/>
        <end position="132"/>
    </location>
</feature>
<proteinExistence type="predicted"/>
<evidence type="ECO:0000313" key="3">
    <source>
        <dbReference type="Proteomes" id="UP000265566"/>
    </source>
</evidence>
<organism evidence="2 3">
    <name type="scientific">Medicago truncatula</name>
    <name type="common">Barrel medic</name>
    <name type="synonym">Medicago tribuloides</name>
    <dbReference type="NCBI Taxonomy" id="3880"/>
    <lineage>
        <taxon>Eukaryota</taxon>
        <taxon>Viridiplantae</taxon>
        <taxon>Streptophyta</taxon>
        <taxon>Embryophyta</taxon>
        <taxon>Tracheophyta</taxon>
        <taxon>Spermatophyta</taxon>
        <taxon>Magnoliopsida</taxon>
        <taxon>eudicotyledons</taxon>
        <taxon>Gunneridae</taxon>
        <taxon>Pentapetalae</taxon>
        <taxon>rosids</taxon>
        <taxon>fabids</taxon>
        <taxon>Fabales</taxon>
        <taxon>Fabaceae</taxon>
        <taxon>Papilionoideae</taxon>
        <taxon>50 kb inversion clade</taxon>
        <taxon>NPAAA clade</taxon>
        <taxon>Hologalegina</taxon>
        <taxon>IRL clade</taxon>
        <taxon>Trifolieae</taxon>
        <taxon>Medicago</taxon>
    </lineage>
</organism>
<gene>
    <name evidence="2" type="ORF">MtrunA17_Chr5g0424631</name>
</gene>
<keyword evidence="1" id="KW-0812">Transmembrane</keyword>
<keyword evidence="1" id="KW-1133">Transmembrane helix</keyword>
<evidence type="ECO:0000313" key="2">
    <source>
        <dbReference type="EMBL" id="RHN56003.1"/>
    </source>
</evidence>
<dbReference type="Gene3D" id="3.40.190.10">
    <property type="entry name" value="Periplasmic binding protein-like II"/>
    <property type="match status" value="2"/>
</dbReference>
<comment type="caution">
    <text evidence="2">The sequence shown here is derived from an EMBL/GenBank/DDBJ whole genome shotgun (WGS) entry which is preliminary data.</text>
</comment>
<reference evidence="3" key="1">
    <citation type="journal article" date="2018" name="Nat. Plants">
        <title>Whole-genome landscape of Medicago truncatula symbiotic genes.</title>
        <authorList>
            <person name="Pecrix Y."/>
            <person name="Staton S.E."/>
            <person name="Sallet E."/>
            <person name="Lelandais-Briere C."/>
            <person name="Moreau S."/>
            <person name="Carrere S."/>
            <person name="Blein T."/>
            <person name="Jardinaud M.F."/>
            <person name="Latrasse D."/>
            <person name="Zouine M."/>
            <person name="Zahm M."/>
            <person name="Kreplak J."/>
            <person name="Mayjonade B."/>
            <person name="Satge C."/>
            <person name="Perez M."/>
            <person name="Cauet S."/>
            <person name="Marande W."/>
            <person name="Chantry-Darmon C."/>
            <person name="Lopez-Roques C."/>
            <person name="Bouchez O."/>
            <person name="Berard A."/>
            <person name="Debelle F."/>
            <person name="Munos S."/>
            <person name="Bendahmane A."/>
            <person name="Berges H."/>
            <person name="Niebel A."/>
            <person name="Buitink J."/>
            <person name="Frugier F."/>
            <person name="Benhamed M."/>
            <person name="Crespi M."/>
            <person name="Gouzy J."/>
            <person name="Gamas P."/>
        </authorList>
    </citation>
    <scope>NUCLEOTIDE SEQUENCE [LARGE SCALE GENOMIC DNA]</scope>
    <source>
        <strain evidence="3">cv. Jemalong A17</strain>
    </source>
</reference>
<protein>
    <recommendedName>
        <fullName evidence="4">Transmembrane protein</fullName>
    </recommendedName>
</protein>
<dbReference type="EMBL" id="PSQE01000005">
    <property type="protein sequence ID" value="RHN56003.1"/>
    <property type="molecule type" value="Genomic_DNA"/>
</dbReference>
<dbReference type="Gramene" id="rna31315">
    <property type="protein sequence ID" value="RHN56003.1"/>
    <property type="gene ID" value="gene31315"/>
</dbReference>
<dbReference type="OrthoDB" id="5984008at2759"/>
<evidence type="ECO:0000256" key="1">
    <source>
        <dbReference type="SAM" id="Phobius"/>
    </source>
</evidence>
<dbReference type="PANTHER" id="PTHR18966">
    <property type="entry name" value="IONOTROPIC GLUTAMATE RECEPTOR"/>
    <property type="match status" value="1"/>
</dbReference>
<evidence type="ECO:0008006" key="4">
    <source>
        <dbReference type="Google" id="ProtNLM"/>
    </source>
</evidence>
<dbReference type="AlphaFoldDB" id="A0A396HU13"/>